<dbReference type="Proteomes" id="UP000310200">
    <property type="component" value="Unassembled WGS sequence"/>
</dbReference>
<dbReference type="STRING" id="300112.A0A4S2KUX9"/>
<dbReference type="InterPro" id="IPR013087">
    <property type="entry name" value="Znf_C2H2_type"/>
</dbReference>
<comment type="caution">
    <text evidence="3">The sequence shown here is derived from an EMBL/GenBank/DDBJ whole genome shotgun (WGS) entry which is preliminary data.</text>
</comment>
<protein>
    <recommendedName>
        <fullName evidence="2">C2H2-type domain-containing protein</fullName>
    </recommendedName>
</protein>
<evidence type="ECO:0000313" key="4">
    <source>
        <dbReference type="Proteomes" id="UP000310200"/>
    </source>
</evidence>
<feature type="domain" description="C2H2-type" evidence="2">
    <location>
        <begin position="332"/>
        <end position="353"/>
    </location>
</feature>
<name>A0A4S2KUX9_9HYME</name>
<accession>A0A4S2KUX9</accession>
<feature type="region of interest" description="Disordered" evidence="1">
    <location>
        <begin position="166"/>
        <end position="223"/>
    </location>
</feature>
<evidence type="ECO:0000313" key="3">
    <source>
        <dbReference type="EMBL" id="TGZ53416.1"/>
    </source>
</evidence>
<dbReference type="PROSITE" id="PS00028">
    <property type="entry name" value="ZINC_FINGER_C2H2_1"/>
    <property type="match status" value="1"/>
</dbReference>
<sequence>MQYRGHVFSRQNAKGSCQKKSRCARYVMHLFHEIEEFALSLHEKSATAPFVRSKSKSSDKASMQGPHKHGLLEAMSSVSDNPAITSANVRSDESSDSPRALAYESRMRECVYSRELEDPGILKYSGVSGRGEARYFHSTACSSCFHGGIERTGRHRPRSAKFIRLLQDTDTRTLRTKQNPQPPTAPKGPRVSRSCRSKISESDARVRNRKDPTNRGVQEPRRISSSLEDPGLLKFLDLRILDLRDSASTGSHLDSGLINLQDLRRFAAKTRLALVRARRACSMPSVPVGLSYHEMFAVSLNSPALWRCRACGKQVTNRWHHFHIHTAQRSLCPYCPATYSRIDTLRSHIRTKHREMLFAGKGSLKRPPPLPPPRLLYERPIAPFFGFGRRDTGDRNSEAFSRGEREFADRVSECSTIPGLRGTPEIHHSIGFQHLRIYRSLSEIRAFFFLGGKCRKECYPEFSGESRTGDRRDGVIDSRGESVRPMASLAIIILPVNPFAASSDEPPGRCRRESRGWEGTGWRGREKDGYRSYRALETSVTSLAGGMAGTKSEFCEDNRSIGNASNSFREDGELRLVRRYATYYTHCHIVVDQCTCSVSLIDFDRIVSTFVDDSENEERCRRAERREKKRNAQEKCVAREGPRFLGPRMAARAKRATDVLRVRNSIIRAYARKMSTRCPAENCGAWRKCGAIVAVGIELSVSAPKLTLRAGTLTRAIFDQNDTGRRPSSFCQARRSDKEKRIKSEVFKLRDMTPENGKITIRETTSLEITSDIPEHFSLDQYSSSSPSVSIYVLRVTNIRELRALRESRGIYVLSFGTRFWPHKTHKSLRQVAPVSDLYCKIPYVNIIGNGRGSSDREAIPLGVARNRHSRCIVIKADDGPRGFPFSGRNDLGIGSRALSSSSPPLLGDANGWKGVRARSLSLEWCHLDDTSKWKCDVSSDQRRYVMHVDPIGILHTTKMELGLYMNVHRGDIRPKKCVPMARGFSAGNTPDASLNAKIVCNDRYALLFGKHPVHASPRRWSGVVEIGTSSTFNLLRLPPRLPRRIDRSTARGAASMQRQLQPDASLTQLLASFRCQQQQQQQQQSIATSNATAVVMTNRLSAQRDFASPFALAIVERNDRGWPIPPVLSTTTCNKNATVPRRRKRSPAPDHRRRRPNRIIAPSIPNVP</sequence>
<evidence type="ECO:0000259" key="2">
    <source>
        <dbReference type="PROSITE" id="PS00028"/>
    </source>
</evidence>
<keyword evidence="4" id="KW-1185">Reference proteome</keyword>
<feature type="compositionally biased region" description="Basic residues" evidence="1">
    <location>
        <begin position="1141"/>
        <end position="1158"/>
    </location>
</feature>
<dbReference type="SMART" id="SM00614">
    <property type="entry name" value="ZnF_BED"/>
    <property type="match status" value="1"/>
</dbReference>
<organism evidence="3 4">
    <name type="scientific">Temnothorax longispinosus</name>
    <dbReference type="NCBI Taxonomy" id="300112"/>
    <lineage>
        <taxon>Eukaryota</taxon>
        <taxon>Metazoa</taxon>
        <taxon>Ecdysozoa</taxon>
        <taxon>Arthropoda</taxon>
        <taxon>Hexapoda</taxon>
        <taxon>Insecta</taxon>
        <taxon>Pterygota</taxon>
        <taxon>Neoptera</taxon>
        <taxon>Endopterygota</taxon>
        <taxon>Hymenoptera</taxon>
        <taxon>Apocrita</taxon>
        <taxon>Aculeata</taxon>
        <taxon>Formicoidea</taxon>
        <taxon>Formicidae</taxon>
        <taxon>Myrmicinae</taxon>
        <taxon>Temnothorax</taxon>
    </lineage>
</organism>
<dbReference type="EMBL" id="QBLH01001040">
    <property type="protein sequence ID" value="TGZ53416.1"/>
    <property type="molecule type" value="Genomic_DNA"/>
</dbReference>
<feature type="compositionally biased region" description="Basic and acidic residues" evidence="1">
    <location>
        <begin position="198"/>
        <end position="222"/>
    </location>
</feature>
<reference evidence="3 4" key="1">
    <citation type="journal article" date="2019" name="Philos. Trans. R. Soc. Lond., B, Biol. Sci.">
        <title>Ant behaviour and brain gene expression of defending hosts depend on the ecological success of the intruding social parasite.</title>
        <authorList>
            <person name="Kaur R."/>
            <person name="Stoldt M."/>
            <person name="Jongepier E."/>
            <person name="Feldmeyer B."/>
            <person name="Menzel F."/>
            <person name="Bornberg-Bauer E."/>
            <person name="Foitzik S."/>
        </authorList>
    </citation>
    <scope>NUCLEOTIDE SEQUENCE [LARGE SCALE GENOMIC DNA]</scope>
    <source>
        <tissue evidence="3">Whole body</tissue>
    </source>
</reference>
<feature type="compositionally biased region" description="Polar residues" evidence="1">
    <location>
        <begin position="1129"/>
        <end position="1138"/>
    </location>
</feature>
<gene>
    <name evidence="3" type="ORF">DBV15_01503</name>
</gene>
<feature type="region of interest" description="Disordered" evidence="1">
    <location>
        <begin position="1127"/>
        <end position="1169"/>
    </location>
</feature>
<dbReference type="AlphaFoldDB" id="A0A4S2KUX9"/>
<proteinExistence type="predicted"/>
<evidence type="ECO:0000256" key="1">
    <source>
        <dbReference type="SAM" id="MobiDB-lite"/>
    </source>
</evidence>